<name>A0A0H3J2T6_CLOPA</name>
<keyword evidence="1" id="KW-0812">Transmembrane</keyword>
<feature type="transmembrane region" description="Helical" evidence="1">
    <location>
        <begin position="12"/>
        <end position="30"/>
    </location>
</feature>
<dbReference type="EMBL" id="JPGY02000001">
    <property type="protein sequence ID" value="KRU12235.1"/>
    <property type="molecule type" value="Genomic_DNA"/>
</dbReference>
<feature type="transmembrane region" description="Helical" evidence="1">
    <location>
        <begin position="387"/>
        <end position="407"/>
    </location>
</feature>
<organism evidence="2 5">
    <name type="scientific">Clostridium pasteurianum DSM 525 = ATCC 6013</name>
    <dbReference type="NCBI Taxonomy" id="1262449"/>
    <lineage>
        <taxon>Bacteria</taxon>
        <taxon>Bacillati</taxon>
        <taxon>Bacillota</taxon>
        <taxon>Clostridia</taxon>
        <taxon>Eubacteriales</taxon>
        <taxon>Clostridiaceae</taxon>
        <taxon>Clostridium</taxon>
    </lineage>
</organism>
<dbReference type="eggNOG" id="COG4485">
    <property type="taxonomic scope" value="Bacteria"/>
</dbReference>
<dbReference type="PANTHER" id="PTHR38454:SF1">
    <property type="entry name" value="INTEGRAL MEMBRANE PROTEIN"/>
    <property type="match status" value="1"/>
</dbReference>
<keyword evidence="1" id="KW-0472">Membrane</keyword>
<keyword evidence="1" id="KW-1133">Transmembrane helix</keyword>
<dbReference type="InterPro" id="IPR018580">
    <property type="entry name" value="Uncharacterised_YfhO"/>
</dbReference>
<dbReference type="PATRIC" id="fig|1262449.3.peg.1534"/>
<accession>A0A0H3J2T6</accession>
<keyword evidence="5" id="KW-1185">Reference proteome</keyword>
<gene>
    <name evidence="2" type="ORF">CLPA_c16990</name>
    <name evidence="3" type="ORF">CP6013_01482</name>
</gene>
<feature type="transmembrane region" description="Helical" evidence="1">
    <location>
        <begin position="206"/>
        <end position="225"/>
    </location>
</feature>
<feature type="transmembrane region" description="Helical" evidence="1">
    <location>
        <begin position="295"/>
        <end position="316"/>
    </location>
</feature>
<dbReference type="GeneID" id="93073861"/>
<evidence type="ECO:0000313" key="2">
    <source>
        <dbReference type="EMBL" id="AJA51757.1"/>
    </source>
</evidence>
<dbReference type="Proteomes" id="UP000030905">
    <property type="component" value="Chromosome"/>
</dbReference>
<proteinExistence type="predicted"/>
<evidence type="ECO:0008006" key="6">
    <source>
        <dbReference type="Google" id="ProtNLM"/>
    </source>
</evidence>
<sequence>MEKVCGFFKRNLYIIAAFILPFIILTLVYIKMDMSPFGGKSILISDMKGQYVHFFSSYRDILLQGKSLLYSWNAGMGLSLIGLIAYYLSSPITFILLIIPKEYLTDGILLMIMIKISLSGSTFAAYIKYKFKRNDISILIFSLFYALMSYSIVYSYNLMWLDGVFLLPIVLIGVEKVIRENKYIFLIITYILLFISNFYIGYMDALFSFIYFIAIYFIENVKFSFRDFFKKLYMYILSSILAIGCTAFIMIPTYYSLKAGESPFMNNLPGLGINFNIFDLFSKLLIGSYDRPTDGLPNIFCGLLVILILPLFYVNFKIKLKEKFIYTALFLIMLISMENSLINVVWHAFHIPNCFPYRYSFLTSFIMILISYRVYMNFKYIKLSQLFKSYIFIGFIVVIIQKFGYNYLDVKSYYLTFIFLTIYFLIFAFKINYSKKYSKIITLILILTVFCEMFASSLMLYNSVNRMLGFSDKKDYINYVKNYKPIFEDVQNKDKTFYRMEKNFSMTHNDPLSLEYNGIASFTSTANQGLNNTLNSLGFYGAASSQEMEYKGATIVTDSIFGIKYIVSQDNINNYYKEYKKYHNAAVYENSFALPIGFMVSDSVYSVNFSNNFFENQNEVLNKMVGNKDKVSYFNRIKNVNIKLNNVSISKENGMEIYTKINPNIEGSIEYSFNSEKDYPIYMYLNGIQNGELAQVYLDNKLLDNNYIHYYYKSYILEADNSYKESNKSKIVKIVLKNNRLPLKDSLFYYLDMNNTEKALGELNNNSFNIKEYGENLIKGNINVTNKKVLYTSIPYDSGWSVKVDGKKADIKKSLNAFISVELQEGSHEIAFEFLPKGFKAGVLISLISIFIFIAVILLRHIKKRKIFIRR</sequence>
<feature type="transmembrane region" description="Helical" evidence="1">
    <location>
        <begin position="413"/>
        <end position="433"/>
    </location>
</feature>
<feature type="transmembrane region" description="Helical" evidence="1">
    <location>
        <begin position="328"/>
        <end position="349"/>
    </location>
</feature>
<dbReference type="PANTHER" id="PTHR38454">
    <property type="entry name" value="INTEGRAL MEMBRANE PROTEIN-RELATED"/>
    <property type="match status" value="1"/>
</dbReference>
<dbReference type="KEGG" id="cpat:CLPA_c16990"/>
<dbReference type="Proteomes" id="UP000028042">
    <property type="component" value="Unassembled WGS sequence"/>
</dbReference>
<feature type="transmembrane region" description="Helical" evidence="1">
    <location>
        <begin position="841"/>
        <end position="862"/>
    </location>
</feature>
<dbReference type="AlphaFoldDB" id="A0A0H3J2T6"/>
<feature type="transmembrane region" description="Helical" evidence="1">
    <location>
        <begin position="232"/>
        <end position="255"/>
    </location>
</feature>
<evidence type="ECO:0000256" key="1">
    <source>
        <dbReference type="SAM" id="Phobius"/>
    </source>
</evidence>
<feature type="transmembrane region" description="Helical" evidence="1">
    <location>
        <begin position="440"/>
        <end position="461"/>
    </location>
</feature>
<dbReference type="KEGG" id="cpae:CPAST_c16990"/>
<dbReference type="EMBL" id="CP009268">
    <property type="protein sequence ID" value="AJA51757.1"/>
    <property type="molecule type" value="Genomic_DNA"/>
</dbReference>
<protein>
    <recommendedName>
        <fullName evidence="6">Bacterial membrane protein YfhO</fullName>
    </recommendedName>
</protein>
<reference evidence="2 5" key="1">
    <citation type="journal article" date="2015" name="Genome Announc.">
        <title>Complete Genome Sequence of the Nitrogen-Fixing and Solvent-Producing Clostridium pasteurianum DSM 525.</title>
        <authorList>
            <person name="Poehlein A."/>
            <person name="Grosse-Honebrink A."/>
            <person name="Zhang Y."/>
            <person name="Minton N.P."/>
            <person name="Daniel R."/>
        </authorList>
    </citation>
    <scope>NUCLEOTIDE SEQUENCE [LARGE SCALE GENOMIC DNA]</scope>
    <source>
        <strain evidence="2">DSM 525</strain>
        <strain evidence="5">DSM 525 / ATCC 6013</strain>
    </source>
</reference>
<reference evidence="3 4" key="3">
    <citation type="journal article" name="Genome Announc.">
        <title>Improved Draft Genome Sequence of Clostridium pasteurianum Strain ATCC 6013 (DSM 525) Using a Hybrid Next-Generation Sequencing Approach.</title>
        <authorList>
            <person name="Pyne M.E."/>
            <person name="Utturkar S."/>
            <person name="Brown S.D."/>
            <person name="Moo-Young M."/>
            <person name="Chung D.A."/>
            <person name="Chou C.P."/>
        </authorList>
    </citation>
    <scope>NUCLEOTIDE SEQUENCE [LARGE SCALE GENOMIC DNA]</scope>
    <source>
        <strain evidence="3 4">ATCC 6013</strain>
    </source>
</reference>
<feature type="transmembrane region" description="Helical" evidence="1">
    <location>
        <begin position="183"/>
        <end position="200"/>
    </location>
</feature>
<dbReference type="Pfam" id="PF09586">
    <property type="entry name" value="YfhO"/>
    <property type="match status" value="1"/>
</dbReference>
<feature type="transmembrane region" description="Helical" evidence="1">
    <location>
        <begin position="355"/>
        <end position="375"/>
    </location>
</feature>
<evidence type="ECO:0000313" key="3">
    <source>
        <dbReference type="EMBL" id="KRU12235.1"/>
    </source>
</evidence>
<reference evidence="3" key="2">
    <citation type="submission" date="2015-10" db="EMBL/GenBank/DDBJ databases">
        <title>Improved Draft Genome Sequence of Clostridium pasteurianum Strain ATCC 6013 (DSM 525) Using a Hybrid Next-Generation Sequencing Approach.</title>
        <authorList>
            <person name="Pyne M.E."/>
            <person name="Utturkar S.M."/>
            <person name="Brown S.D."/>
            <person name="Moo-Young M."/>
            <person name="Chung D.A."/>
            <person name="Chou P.C."/>
        </authorList>
    </citation>
    <scope>NUCLEOTIDE SEQUENCE</scope>
    <source>
        <strain evidence="3">ATCC 6013</strain>
    </source>
</reference>
<evidence type="ECO:0000313" key="5">
    <source>
        <dbReference type="Proteomes" id="UP000030905"/>
    </source>
</evidence>
<evidence type="ECO:0000313" key="4">
    <source>
        <dbReference type="Proteomes" id="UP000028042"/>
    </source>
</evidence>
<feature type="transmembrane region" description="Helical" evidence="1">
    <location>
        <begin position="108"/>
        <end position="129"/>
    </location>
</feature>
<dbReference type="RefSeq" id="WP_003443683.1">
    <property type="nucleotide sequence ID" value="NZ_ANZB01000004.1"/>
</dbReference>
<feature type="transmembrane region" description="Helical" evidence="1">
    <location>
        <begin position="136"/>
        <end position="153"/>
    </location>
</feature>